<dbReference type="SUPFAM" id="SSF52283">
    <property type="entry name" value="Formate/glycerate dehydrogenase catalytic domain-like"/>
    <property type="match status" value="1"/>
</dbReference>
<evidence type="ECO:0000256" key="1">
    <source>
        <dbReference type="ARBA" id="ARBA00005854"/>
    </source>
</evidence>
<organism evidence="4 5">
    <name type="scientific">Diplodia seriata</name>
    <dbReference type="NCBI Taxonomy" id="420778"/>
    <lineage>
        <taxon>Eukaryota</taxon>
        <taxon>Fungi</taxon>
        <taxon>Dikarya</taxon>
        <taxon>Ascomycota</taxon>
        <taxon>Pezizomycotina</taxon>
        <taxon>Dothideomycetes</taxon>
        <taxon>Dothideomycetes incertae sedis</taxon>
        <taxon>Botryosphaeriales</taxon>
        <taxon>Botryosphaeriaceae</taxon>
        <taxon>Diplodia</taxon>
    </lineage>
</organism>
<reference evidence="4 5" key="2">
    <citation type="submission" date="2015-05" db="EMBL/GenBank/DDBJ databases">
        <title>Distinctive expansion of gene families associated with plant cell wall degradation and secondary metabolism in the genomes of grapevine trunk pathogens.</title>
        <authorList>
            <person name="Lawrence D.P."/>
            <person name="Travadon R."/>
            <person name="Rolshausen P.E."/>
            <person name="Baumgartner K."/>
        </authorList>
    </citation>
    <scope>NUCLEOTIDE SEQUENCE [LARGE SCALE GENOMIC DNA]</scope>
    <source>
        <strain evidence="4">DS831</strain>
    </source>
</reference>
<dbReference type="PANTHER" id="PTHR42789">
    <property type="entry name" value="D-ISOMER SPECIFIC 2-HYDROXYACID DEHYDROGENASE FAMILY PROTEIN (AFU_ORTHOLOGUE AFUA_6G10090)"/>
    <property type="match status" value="1"/>
</dbReference>
<evidence type="ECO:0000313" key="5">
    <source>
        <dbReference type="Proteomes" id="UP000034182"/>
    </source>
</evidence>
<dbReference type="Proteomes" id="UP000034182">
    <property type="component" value="Unassembled WGS sequence"/>
</dbReference>
<accession>A0A0G2GB72</accession>
<keyword evidence="3" id="KW-0520">NAD</keyword>
<evidence type="ECO:0000256" key="2">
    <source>
        <dbReference type="ARBA" id="ARBA00023002"/>
    </source>
</evidence>
<comment type="caution">
    <text evidence="4">The sequence shown here is derived from an EMBL/GenBank/DDBJ whole genome shotgun (WGS) entry which is preliminary data.</text>
</comment>
<dbReference type="PANTHER" id="PTHR42789:SF1">
    <property type="entry name" value="D-ISOMER SPECIFIC 2-HYDROXYACID DEHYDROGENASE FAMILY PROTEIN (AFU_ORTHOLOGUE AFUA_6G10090)"/>
    <property type="match status" value="1"/>
</dbReference>
<comment type="similarity">
    <text evidence="1">Belongs to the D-isomer specific 2-hydroxyacid dehydrogenase family.</text>
</comment>
<protein>
    <submittedName>
        <fullName evidence="4">Putative d-isomer specific 2-hydroxyacid dehydrogenase</fullName>
    </submittedName>
</protein>
<name>A0A0G2GB72_9PEZI</name>
<evidence type="ECO:0000313" key="4">
    <source>
        <dbReference type="EMBL" id="KKY14365.1"/>
    </source>
</evidence>
<reference evidence="4 5" key="1">
    <citation type="submission" date="2015-03" db="EMBL/GenBank/DDBJ databases">
        <authorList>
            <person name="Morales-Cruz A."/>
            <person name="Amrine K.C."/>
            <person name="Cantu D."/>
        </authorList>
    </citation>
    <scope>NUCLEOTIDE SEQUENCE [LARGE SCALE GENOMIC DNA]</scope>
    <source>
        <strain evidence="4">DS831</strain>
    </source>
</reference>
<dbReference type="Gene3D" id="3.40.50.720">
    <property type="entry name" value="NAD(P)-binding Rossmann-like Domain"/>
    <property type="match status" value="2"/>
</dbReference>
<dbReference type="GO" id="GO:0016491">
    <property type="term" value="F:oxidoreductase activity"/>
    <property type="evidence" value="ECO:0007669"/>
    <property type="project" value="UniProtKB-KW"/>
</dbReference>
<dbReference type="EMBL" id="LAQI01000235">
    <property type="protein sequence ID" value="KKY14365.1"/>
    <property type="molecule type" value="Genomic_DNA"/>
</dbReference>
<dbReference type="SUPFAM" id="SSF51735">
    <property type="entry name" value="NAD(P)-binding Rossmann-fold domains"/>
    <property type="match status" value="1"/>
</dbReference>
<sequence length="206" mass="21426">MASTTPQTLPKPIKMAILDDYQRLSTPHFTTFAPTELQIDTYTDTLPPSATDALIARLHPYTIISTMRERTPLPAGVIQALPNLRLLLTTGTRNASLALAACAARAIPVAGTPSDAGPGADKAFSKTTQHAWALVLALADNVARDDAALKNAPSWQPHAPLNVFLAGKTFAVLGLGKLGAAAARVAVLGATAETILTTQGAEAKLG</sequence>
<dbReference type="InterPro" id="IPR036291">
    <property type="entry name" value="NAD(P)-bd_dom_sf"/>
</dbReference>
<proteinExistence type="inferred from homology"/>
<keyword evidence="2" id="KW-0560">Oxidoreductase</keyword>
<dbReference type="InterPro" id="IPR050857">
    <property type="entry name" value="D-2-hydroxyacid_DH"/>
</dbReference>
<dbReference type="AlphaFoldDB" id="A0A0G2GB72"/>
<evidence type="ECO:0000256" key="3">
    <source>
        <dbReference type="ARBA" id="ARBA00023027"/>
    </source>
</evidence>
<gene>
    <name evidence="4" type="ORF">UCDDS831_g08241</name>
</gene>